<evidence type="ECO:0000313" key="3">
    <source>
        <dbReference type="EMBL" id="SPE18108.1"/>
    </source>
</evidence>
<dbReference type="AlphaFoldDB" id="A0A2N9L494"/>
<evidence type="ECO:0000259" key="2">
    <source>
        <dbReference type="Pfam" id="PF03050"/>
    </source>
</evidence>
<feature type="compositionally biased region" description="Basic residues" evidence="1">
    <location>
        <begin position="19"/>
        <end position="40"/>
    </location>
</feature>
<feature type="region of interest" description="Disordered" evidence="1">
    <location>
        <begin position="296"/>
        <end position="344"/>
    </location>
</feature>
<dbReference type="PANTHER" id="PTHR33678:SF1">
    <property type="entry name" value="BLL1576 PROTEIN"/>
    <property type="match status" value="1"/>
</dbReference>
<feature type="region of interest" description="Disordered" evidence="1">
    <location>
        <begin position="1"/>
        <end position="40"/>
    </location>
</feature>
<sequence length="344" mass="38007">MLEEALRTSKRQAAPFSRQKPKAHPQKPGRKGGQKYGRRCRRPVPERIDEVLEAPLPAQCPRCGGGLEECETVSQFQTEIPQPRVDRIEFRIHVGRCRCCRGRVQGRHPRQTSNAIGGAASQLGPRALALATLLNKGLGLPYGKAATVLEQAFGLRVSRGGLCQAMERMAEKAEPTYQASVEQVRGSPSVTPEETGWKVGGQLWWMWVFSTAQVTVYAIQPGRGFEQAARVLGADFAGFLVRDGWAVYRRFLHALHQSCLAHLLRRCREMILVGEKREAEFPRRIQALLQQALQLRDSSSARTDQRPRCSRGPRTTGSKARSELATSLSRTAESTPGQSSSAGA</sequence>
<dbReference type="PANTHER" id="PTHR33678">
    <property type="entry name" value="BLL1576 PROTEIN"/>
    <property type="match status" value="1"/>
</dbReference>
<protein>
    <recommendedName>
        <fullName evidence="2">Transposase IS66 central domain-containing protein</fullName>
    </recommendedName>
</protein>
<feature type="domain" description="Transposase IS66 central" evidence="2">
    <location>
        <begin position="121"/>
        <end position="308"/>
    </location>
</feature>
<feature type="compositionally biased region" description="Polar residues" evidence="1">
    <location>
        <begin position="313"/>
        <end position="344"/>
    </location>
</feature>
<dbReference type="NCBIfam" id="NF033517">
    <property type="entry name" value="transpos_IS66"/>
    <property type="match status" value="1"/>
</dbReference>
<dbReference type="InterPro" id="IPR052344">
    <property type="entry name" value="Transposase-related"/>
</dbReference>
<evidence type="ECO:0000313" key="4">
    <source>
        <dbReference type="Proteomes" id="UP000239735"/>
    </source>
</evidence>
<gene>
    <name evidence="3" type="ORF">SBA5_1310004</name>
</gene>
<proteinExistence type="predicted"/>
<dbReference type="InterPro" id="IPR004291">
    <property type="entry name" value="Transposase_IS66_central"/>
</dbReference>
<name>A0A2N9L494_9BACT</name>
<reference evidence="4" key="1">
    <citation type="submission" date="2018-02" db="EMBL/GenBank/DDBJ databases">
        <authorList>
            <person name="Hausmann B."/>
        </authorList>
    </citation>
    <scope>NUCLEOTIDE SEQUENCE [LARGE SCALE GENOMIC DNA]</scope>
    <source>
        <strain evidence="4">Peat soil MAG SbA5</strain>
    </source>
</reference>
<dbReference type="Proteomes" id="UP000239735">
    <property type="component" value="Unassembled WGS sequence"/>
</dbReference>
<organism evidence="3 4">
    <name type="scientific">Candidatus Sulfuritelmatomonas gaucii</name>
    <dbReference type="NCBI Taxonomy" id="2043161"/>
    <lineage>
        <taxon>Bacteria</taxon>
        <taxon>Pseudomonadati</taxon>
        <taxon>Acidobacteriota</taxon>
        <taxon>Terriglobia</taxon>
        <taxon>Terriglobales</taxon>
        <taxon>Acidobacteriaceae</taxon>
        <taxon>Candidatus Sulfuritelmatomonas</taxon>
    </lineage>
</organism>
<accession>A0A2N9L494</accession>
<dbReference type="EMBL" id="OKRB01000037">
    <property type="protein sequence ID" value="SPE18108.1"/>
    <property type="molecule type" value="Genomic_DNA"/>
</dbReference>
<dbReference type="Pfam" id="PF03050">
    <property type="entry name" value="DDE_Tnp_IS66"/>
    <property type="match status" value="1"/>
</dbReference>
<evidence type="ECO:0000256" key="1">
    <source>
        <dbReference type="SAM" id="MobiDB-lite"/>
    </source>
</evidence>